<organism evidence="1 2">
    <name type="scientific">Frondihabitans australicus</name>
    <dbReference type="NCBI Taxonomy" id="386892"/>
    <lineage>
        <taxon>Bacteria</taxon>
        <taxon>Bacillati</taxon>
        <taxon>Actinomycetota</taxon>
        <taxon>Actinomycetes</taxon>
        <taxon>Micrococcales</taxon>
        <taxon>Microbacteriaceae</taxon>
        <taxon>Frondihabitans</taxon>
    </lineage>
</organism>
<protein>
    <recommendedName>
        <fullName evidence="3">SIMPL domain-containing protein</fullName>
    </recommendedName>
</protein>
<dbReference type="EMBL" id="RBKS01000001">
    <property type="protein sequence ID" value="RKR75607.1"/>
    <property type="molecule type" value="Genomic_DNA"/>
</dbReference>
<dbReference type="AlphaFoldDB" id="A0A495IHZ9"/>
<sequence length="213" mass="22011">MTTFVVHGQATLSHPAQIATLTVTVVARGDDRAELASLVSEDHALLLAQLDALGDAAPERSSGGLVTDTYYDYPGDGQSILRSRARVSTVLVFTDFALLGRLAGDWASEPLFELDGLSWTLSDETSHALIRRARVDAVNDAVGRAAEYAAALGAGSPTLERLYEDGLRPSGGGGGGFAKAMMMDVGGAGGSGAFDLAPPAIEVSVEISADFVA</sequence>
<gene>
    <name evidence="1" type="ORF">C8E83_2755</name>
</gene>
<dbReference type="InterPro" id="IPR052022">
    <property type="entry name" value="26kDa_periplasmic_antigen"/>
</dbReference>
<evidence type="ECO:0000313" key="2">
    <source>
        <dbReference type="Proteomes" id="UP000280008"/>
    </source>
</evidence>
<dbReference type="PANTHER" id="PTHR34387:SF1">
    <property type="entry name" value="PERIPLASMIC IMMUNOGENIC PROTEIN"/>
    <property type="match status" value="1"/>
</dbReference>
<reference evidence="1 2" key="1">
    <citation type="submission" date="2018-10" db="EMBL/GenBank/DDBJ databases">
        <title>Sequencing the genomes of 1000 actinobacteria strains.</title>
        <authorList>
            <person name="Klenk H.-P."/>
        </authorList>
    </citation>
    <scope>NUCLEOTIDE SEQUENCE [LARGE SCALE GENOMIC DNA]</scope>
    <source>
        <strain evidence="1 2">DSM 17894</strain>
    </source>
</reference>
<dbReference type="OrthoDB" id="3724496at2"/>
<evidence type="ECO:0008006" key="3">
    <source>
        <dbReference type="Google" id="ProtNLM"/>
    </source>
</evidence>
<dbReference type="Pfam" id="PF04402">
    <property type="entry name" value="SIMPL"/>
    <property type="match status" value="1"/>
</dbReference>
<keyword evidence="2" id="KW-1185">Reference proteome</keyword>
<name>A0A495IHZ9_9MICO</name>
<dbReference type="InterPro" id="IPR007497">
    <property type="entry name" value="SIMPL/DUF541"/>
</dbReference>
<accession>A0A495IHZ9</accession>
<comment type="caution">
    <text evidence="1">The sequence shown here is derived from an EMBL/GenBank/DDBJ whole genome shotgun (WGS) entry which is preliminary data.</text>
</comment>
<dbReference type="Gene3D" id="3.30.70.2970">
    <property type="entry name" value="Protein of unknown function (DUF541), domain 2"/>
    <property type="match status" value="1"/>
</dbReference>
<dbReference type="Proteomes" id="UP000280008">
    <property type="component" value="Unassembled WGS sequence"/>
</dbReference>
<dbReference type="RefSeq" id="WP_121370382.1">
    <property type="nucleotide sequence ID" value="NZ_RBKS01000001.1"/>
</dbReference>
<dbReference type="GO" id="GO:0006974">
    <property type="term" value="P:DNA damage response"/>
    <property type="evidence" value="ECO:0007669"/>
    <property type="project" value="TreeGrafter"/>
</dbReference>
<evidence type="ECO:0000313" key="1">
    <source>
        <dbReference type="EMBL" id="RKR75607.1"/>
    </source>
</evidence>
<proteinExistence type="predicted"/>
<dbReference type="PANTHER" id="PTHR34387">
    <property type="entry name" value="SLR1258 PROTEIN"/>
    <property type="match status" value="1"/>
</dbReference>
<dbReference type="Gene3D" id="3.30.110.170">
    <property type="entry name" value="Protein of unknown function (DUF541), domain 1"/>
    <property type="match status" value="1"/>
</dbReference>